<dbReference type="InterPro" id="IPR011053">
    <property type="entry name" value="Single_hybrid_motif"/>
</dbReference>
<evidence type="ECO:0008006" key="5">
    <source>
        <dbReference type="Google" id="ProtNLM"/>
    </source>
</evidence>
<evidence type="ECO:0000256" key="2">
    <source>
        <dbReference type="ARBA" id="ARBA00023157"/>
    </source>
</evidence>
<dbReference type="InterPro" id="IPR013892">
    <property type="entry name" value="Cyt_c_biogenesis_Cmc1-like"/>
</dbReference>
<dbReference type="SUPFAM" id="SSF51230">
    <property type="entry name" value="Single hybrid motif"/>
    <property type="match status" value="1"/>
</dbReference>
<evidence type="ECO:0000256" key="1">
    <source>
        <dbReference type="ARBA" id="ARBA00007347"/>
    </source>
</evidence>
<dbReference type="Pfam" id="PF08583">
    <property type="entry name" value="Cmc1"/>
    <property type="match status" value="1"/>
</dbReference>
<name>A0ABD1CCF0_CULPP</name>
<dbReference type="EMBL" id="JBEHCU010013733">
    <property type="protein sequence ID" value="KAL1374037.1"/>
    <property type="molecule type" value="Genomic_DNA"/>
</dbReference>
<dbReference type="PANTHER" id="PTHR13651:SF0">
    <property type="entry name" value="PROTEIN ABITRAM"/>
    <property type="match status" value="1"/>
</dbReference>
<comment type="similarity">
    <text evidence="1">Belongs to the CMC family.</text>
</comment>
<keyword evidence="4" id="KW-1185">Reference proteome</keyword>
<dbReference type="Gene3D" id="2.40.50.100">
    <property type="match status" value="1"/>
</dbReference>
<dbReference type="Proteomes" id="UP001562425">
    <property type="component" value="Unassembled WGS sequence"/>
</dbReference>
<gene>
    <name evidence="3" type="ORF">pipiens_018311</name>
</gene>
<dbReference type="PANTHER" id="PTHR13651">
    <property type="entry name" value="PROTEIN ABITRAM"/>
    <property type="match status" value="1"/>
</dbReference>
<dbReference type="InterPro" id="IPR039169">
    <property type="entry name" value="Abitram"/>
</dbReference>
<sequence length="255" mass="28638">MHSDLSAHLHTPECNQLIDLLKNCHEENKFAKFIGVCNTIDQQVVNCLRGERRERTGGQIELTMSAADLEGYYLREEPQTICGQTIPSIVDDYVPDYPSTVDRFFTRYYYEHPVDKDRQEPHLVLFHSNRICLIQLAPEHVAFRLGIKSVSFEVGKIDRSQNHVSGKKKSGGMIVQADSTLALVTCNDESVFKVRGCVQGKLVEVNQRVVQDVGLLGREGDGFIAVVMPKPEQCEAIKGKLMTREEFPGGKNTGE</sequence>
<reference evidence="3 4" key="1">
    <citation type="submission" date="2024-05" db="EMBL/GenBank/DDBJ databases">
        <title>Culex pipiens pipiens assembly and annotation.</title>
        <authorList>
            <person name="Alout H."/>
            <person name="Durand T."/>
        </authorList>
    </citation>
    <scope>NUCLEOTIDE SEQUENCE [LARGE SCALE GENOMIC DNA]</scope>
    <source>
        <strain evidence="3">HA-2024</strain>
        <tissue evidence="3">Whole body</tissue>
    </source>
</reference>
<evidence type="ECO:0000313" key="4">
    <source>
        <dbReference type="Proteomes" id="UP001562425"/>
    </source>
</evidence>
<dbReference type="AlphaFoldDB" id="A0ABD1CCF0"/>
<organism evidence="3 4">
    <name type="scientific">Culex pipiens pipiens</name>
    <name type="common">Northern house mosquito</name>
    <dbReference type="NCBI Taxonomy" id="38569"/>
    <lineage>
        <taxon>Eukaryota</taxon>
        <taxon>Metazoa</taxon>
        <taxon>Ecdysozoa</taxon>
        <taxon>Arthropoda</taxon>
        <taxon>Hexapoda</taxon>
        <taxon>Insecta</taxon>
        <taxon>Pterygota</taxon>
        <taxon>Neoptera</taxon>
        <taxon>Endopterygota</taxon>
        <taxon>Diptera</taxon>
        <taxon>Nematocera</taxon>
        <taxon>Culicoidea</taxon>
        <taxon>Culicidae</taxon>
        <taxon>Culicinae</taxon>
        <taxon>Culicini</taxon>
        <taxon>Culex</taxon>
        <taxon>Culex</taxon>
    </lineage>
</organism>
<proteinExistence type="inferred from homology"/>
<comment type="caution">
    <text evidence="3">The sequence shown here is derived from an EMBL/GenBank/DDBJ whole genome shotgun (WGS) entry which is preliminary data.</text>
</comment>
<keyword evidence="2" id="KW-1015">Disulfide bond</keyword>
<accession>A0ABD1CCF0</accession>
<evidence type="ECO:0000313" key="3">
    <source>
        <dbReference type="EMBL" id="KAL1374037.1"/>
    </source>
</evidence>
<protein>
    <recommendedName>
        <fullName evidence="5">Protein Abitram</fullName>
    </recommendedName>
</protein>